<organism evidence="2 3">
    <name type="scientific">Hordeum vulgare subsp. vulgare</name>
    <name type="common">Domesticated barley</name>
    <dbReference type="NCBI Taxonomy" id="112509"/>
    <lineage>
        <taxon>Eukaryota</taxon>
        <taxon>Viridiplantae</taxon>
        <taxon>Streptophyta</taxon>
        <taxon>Embryophyta</taxon>
        <taxon>Tracheophyta</taxon>
        <taxon>Spermatophyta</taxon>
        <taxon>Magnoliopsida</taxon>
        <taxon>Liliopsida</taxon>
        <taxon>Poales</taxon>
        <taxon>Poaceae</taxon>
        <taxon>BOP clade</taxon>
        <taxon>Pooideae</taxon>
        <taxon>Triticodae</taxon>
        <taxon>Triticeae</taxon>
        <taxon>Hordeinae</taxon>
        <taxon>Hordeum</taxon>
    </lineage>
</organism>
<evidence type="ECO:0000256" key="1">
    <source>
        <dbReference type="SAM" id="MobiDB-lite"/>
    </source>
</evidence>
<feature type="region of interest" description="Disordered" evidence="1">
    <location>
        <begin position="1"/>
        <end position="22"/>
    </location>
</feature>
<reference evidence="2" key="3">
    <citation type="submission" date="2022-01" db="UniProtKB">
        <authorList>
            <consortium name="EnsemblPlants"/>
        </authorList>
    </citation>
    <scope>IDENTIFICATION</scope>
    <source>
        <strain evidence="2">subsp. vulgare</strain>
    </source>
</reference>
<reference evidence="2" key="2">
    <citation type="submission" date="2020-10" db="EMBL/GenBank/DDBJ databases">
        <authorList>
            <person name="Scholz U."/>
            <person name="Mascher M."/>
            <person name="Fiebig A."/>
        </authorList>
    </citation>
    <scope>NUCLEOTIDE SEQUENCE [LARGE SCALE GENOMIC DNA]</scope>
    <source>
        <strain evidence="2">cv. Morex</strain>
    </source>
</reference>
<proteinExistence type="predicted"/>
<evidence type="ECO:0000313" key="2">
    <source>
        <dbReference type="EnsemblPlants" id="HORVU.MOREX.r3.7HG0687040.1"/>
    </source>
</evidence>
<name>A0A8I6YVE0_HORVV</name>
<dbReference type="AlphaFoldDB" id="A0A8I6YVE0"/>
<feature type="region of interest" description="Disordered" evidence="1">
    <location>
        <begin position="59"/>
        <end position="87"/>
    </location>
</feature>
<protein>
    <submittedName>
        <fullName evidence="2">Uncharacterized protein</fullName>
    </submittedName>
</protein>
<accession>A0A8I6YVE0</accession>
<dbReference type="Gramene" id="HORVU.MOREX.r3.7HG0687040.1">
    <property type="protein sequence ID" value="HORVU.MOREX.r3.7HG0687040.1"/>
    <property type="gene ID" value="HORVU.MOREX.r3.7HG0687040"/>
</dbReference>
<keyword evidence="3" id="KW-1185">Reference proteome</keyword>
<sequence>MEDTRRTAAAASGDVLEKPGTTTATEAVQDVAGIQGGVGEAASVIAAVDLEKELLEQEVTASSGALQAGDEEEKAPEGKKTKLDMTGFKDPYDPHFVDDEINEYGSAGDVDKGNVEPFIAKEVEKIKAKGSSLYYKRKKDVCPYCTTKEYLKDGIYEDLLSHARDASMSSEDYKVRGQHAALLKALVPH</sequence>
<reference evidence="3" key="1">
    <citation type="journal article" date="2012" name="Nature">
        <title>A physical, genetic and functional sequence assembly of the barley genome.</title>
        <authorList>
            <consortium name="The International Barley Genome Sequencing Consortium"/>
            <person name="Mayer K.F."/>
            <person name="Waugh R."/>
            <person name="Brown J.W."/>
            <person name="Schulman A."/>
            <person name="Langridge P."/>
            <person name="Platzer M."/>
            <person name="Fincher G.B."/>
            <person name="Muehlbauer G.J."/>
            <person name="Sato K."/>
            <person name="Close T.J."/>
            <person name="Wise R.P."/>
            <person name="Stein N."/>
        </authorList>
    </citation>
    <scope>NUCLEOTIDE SEQUENCE [LARGE SCALE GENOMIC DNA]</scope>
    <source>
        <strain evidence="3">cv. Morex</strain>
    </source>
</reference>
<dbReference type="EnsemblPlants" id="HORVU.MOREX.r3.7HG0687040.1">
    <property type="protein sequence ID" value="HORVU.MOREX.r3.7HG0687040.1"/>
    <property type="gene ID" value="HORVU.MOREX.r3.7HG0687040"/>
</dbReference>
<evidence type="ECO:0000313" key="3">
    <source>
        <dbReference type="Proteomes" id="UP000011116"/>
    </source>
</evidence>
<dbReference type="Proteomes" id="UP000011116">
    <property type="component" value="Chromosome 7H"/>
</dbReference>